<dbReference type="EMBL" id="CAJVPL010000269">
    <property type="protein sequence ID" value="CAG8476287.1"/>
    <property type="molecule type" value="Genomic_DNA"/>
</dbReference>
<gene>
    <name evidence="3" type="ORF">AGERDE_LOCUS2996</name>
</gene>
<evidence type="ECO:0000259" key="2">
    <source>
        <dbReference type="Pfam" id="PF04577"/>
    </source>
</evidence>
<accession>A0A9N8W403</accession>
<sequence length="406" mass="46197">FRVGLINRQDIQQIVNFDELVDALINRGYRPQIIDHSPDNNNDDEFIESAFLYRNLSLLIGSHGNALTNALFMSQSSTVLSISAKFGNDGQEAWYAGPMLSLGRRFYDWECQDQSCVETDRGLARQCLEEAKNVLSPEEMEEFVKLEQHVVDFTFTRNLRDMIKKQTITSAWWCYVRDVRRRVDVDLFVSMVDQILQDYIEWSPQLNSSSSSSTSANNDYDNTLITTTVNNRMTTIKVASSSSLPILEKEEQETNREITTETRPPFPSPAKEAEIHLNNNETIETKEPLPKTQSLDDEETESISKNETSPLSDIPESDFTSNPSETSATIIAAKTTSISSSFTPRITSPSFPDICRQAKCCGPKCEQSMKRNVFGPINAWKQSVEHELEVHVKARNWKLVEEIQRQ</sequence>
<proteinExistence type="predicted"/>
<dbReference type="Pfam" id="PF04577">
    <property type="entry name" value="Glyco_transf_61"/>
    <property type="match status" value="1"/>
</dbReference>
<dbReference type="AlphaFoldDB" id="A0A9N8W403"/>
<feature type="region of interest" description="Disordered" evidence="1">
    <location>
        <begin position="244"/>
        <end position="326"/>
    </location>
</feature>
<evidence type="ECO:0000313" key="4">
    <source>
        <dbReference type="Proteomes" id="UP000789831"/>
    </source>
</evidence>
<evidence type="ECO:0000313" key="3">
    <source>
        <dbReference type="EMBL" id="CAG8476287.1"/>
    </source>
</evidence>
<dbReference type="GO" id="GO:0016757">
    <property type="term" value="F:glycosyltransferase activity"/>
    <property type="evidence" value="ECO:0007669"/>
    <property type="project" value="InterPro"/>
</dbReference>
<feature type="non-terminal residue" evidence="3">
    <location>
        <position position="1"/>
    </location>
</feature>
<feature type="compositionally biased region" description="Basic and acidic residues" evidence="1">
    <location>
        <begin position="247"/>
        <end position="260"/>
    </location>
</feature>
<keyword evidence="4" id="KW-1185">Reference proteome</keyword>
<protein>
    <submittedName>
        <fullName evidence="3">9007_t:CDS:1</fullName>
    </submittedName>
</protein>
<dbReference type="OrthoDB" id="529273at2759"/>
<organism evidence="3 4">
    <name type="scientific">Ambispora gerdemannii</name>
    <dbReference type="NCBI Taxonomy" id="144530"/>
    <lineage>
        <taxon>Eukaryota</taxon>
        <taxon>Fungi</taxon>
        <taxon>Fungi incertae sedis</taxon>
        <taxon>Mucoromycota</taxon>
        <taxon>Glomeromycotina</taxon>
        <taxon>Glomeromycetes</taxon>
        <taxon>Archaeosporales</taxon>
        <taxon>Ambisporaceae</taxon>
        <taxon>Ambispora</taxon>
    </lineage>
</organism>
<dbReference type="InterPro" id="IPR049625">
    <property type="entry name" value="Glyco_transf_61_cat"/>
</dbReference>
<reference evidence="3" key="1">
    <citation type="submission" date="2021-06" db="EMBL/GenBank/DDBJ databases">
        <authorList>
            <person name="Kallberg Y."/>
            <person name="Tangrot J."/>
            <person name="Rosling A."/>
        </authorList>
    </citation>
    <scope>NUCLEOTIDE SEQUENCE</scope>
    <source>
        <strain evidence="3">MT106</strain>
    </source>
</reference>
<evidence type="ECO:0000256" key="1">
    <source>
        <dbReference type="SAM" id="MobiDB-lite"/>
    </source>
</evidence>
<name>A0A9N8W403_9GLOM</name>
<comment type="caution">
    <text evidence="3">The sequence shown here is derived from an EMBL/GenBank/DDBJ whole genome shotgun (WGS) entry which is preliminary data.</text>
</comment>
<dbReference type="Proteomes" id="UP000789831">
    <property type="component" value="Unassembled WGS sequence"/>
</dbReference>
<feature type="domain" description="Glycosyltransferase 61 catalytic" evidence="2">
    <location>
        <begin position="2"/>
        <end position="79"/>
    </location>
</feature>